<sequence length="545" mass="61423">MPTPLPMTSADLLNELSLHRQLVASQQERIESLKQEVEQLRQHNEVLRLKVDAMARKLFGRSSEKLDPAQLQMVFEALQNGMPEDGPPKKPEASVDALCGSEADEAAKGQTARKKRSLEQILAGLPVIEIIIEPEEVKADPQAWTCMGAEVTRLIDYTPGKFSCQKINRRKYVRKEARHLPPVIAPLPSLQERCIATPRLLAHTLTQRFELHLPYYRIEQTYGRAGVPLTRQTLSNWGGMCADACGLVIQAMQREVFADGYVQIDETPVKYQDPERKGTCGTGYLWAVHNPVRKLSLFEWRTGRGTACLESLVPADFTGLIQCDGYQAYESFIRSARRQGQIRLAGCLAHARRKFFEAQAEGGDARWVLEQTQQLYRIEAKLREARAGPMEVRAVRQEHSAPILEGIHHKLQSLQQSRKHLPRSLTGAAISYTLNQWDKLSVYLRDGRVCIDNNLIENAIRPSAIGKKNWLFMGDAKSGDRAAMFYTLIGNCHREGINAEAYLTDLFTRLPTETNQTVHRLTPKAWAAEQRSLHQAQAKNCVASL</sequence>
<dbReference type="PANTHER" id="PTHR33678:SF1">
    <property type="entry name" value="BLL1576 PROTEIN"/>
    <property type="match status" value="1"/>
</dbReference>
<dbReference type="PANTHER" id="PTHR33678">
    <property type="entry name" value="BLL1576 PROTEIN"/>
    <property type="match status" value="1"/>
</dbReference>
<organism evidence="4 5">
    <name type="scientific">Prosthecobacter algae</name>
    <dbReference type="NCBI Taxonomy" id="1144682"/>
    <lineage>
        <taxon>Bacteria</taxon>
        <taxon>Pseudomonadati</taxon>
        <taxon>Verrucomicrobiota</taxon>
        <taxon>Verrucomicrobiia</taxon>
        <taxon>Verrucomicrobiales</taxon>
        <taxon>Verrucomicrobiaceae</taxon>
        <taxon>Prosthecobacter</taxon>
    </lineage>
</organism>
<reference evidence="5" key="1">
    <citation type="journal article" date="2019" name="Int. J. Syst. Evol. Microbiol.">
        <title>The Global Catalogue of Microorganisms (GCM) 10K type strain sequencing project: providing services to taxonomists for standard genome sequencing and annotation.</title>
        <authorList>
            <consortium name="The Broad Institute Genomics Platform"/>
            <consortium name="The Broad Institute Genome Sequencing Center for Infectious Disease"/>
            <person name="Wu L."/>
            <person name="Ma J."/>
        </authorList>
    </citation>
    <scope>NUCLEOTIDE SEQUENCE [LARGE SCALE GENOMIC DNA]</scope>
    <source>
        <strain evidence="5">JCM 18053</strain>
    </source>
</reference>
<keyword evidence="5" id="KW-1185">Reference proteome</keyword>
<proteinExistence type="predicted"/>
<comment type="caution">
    <text evidence="4">The sequence shown here is derived from an EMBL/GenBank/DDBJ whole genome shotgun (WGS) entry which is preliminary data.</text>
</comment>
<evidence type="ECO:0000313" key="4">
    <source>
        <dbReference type="EMBL" id="GAA5150373.1"/>
    </source>
</evidence>
<evidence type="ECO:0000313" key="5">
    <source>
        <dbReference type="Proteomes" id="UP001499852"/>
    </source>
</evidence>
<dbReference type="InterPro" id="IPR004291">
    <property type="entry name" value="Transposase_IS66_central"/>
</dbReference>
<dbReference type="NCBIfam" id="NF033517">
    <property type="entry name" value="transpos_IS66"/>
    <property type="match status" value="1"/>
</dbReference>
<dbReference type="InterPro" id="IPR052344">
    <property type="entry name" value="Transposase-related"/>
</dbReference>
<dbReference type="Pfam" id="PF03050">
    <property type="entry name" value="DDE_Tnp_IS66"/>
    <property type="match status" value="1"/>
</dbReference>
<dbReference type="EMBL" id="BAABIA010000024">
    <property type="protein sequence ID" value="GAA5150373.1"/>
    <property type="molecule type" value="Genomic_DNA"/>
</dbReference>
<gene>
    <name evidence="4" type="ORF">GCM10023213_49080</name>
</gene>
<dbReference type="InterPro" id="IPR024463">
    <property type="entry name" value="Transposase_TnpC_homeodom"/>
</dbReference>
<accession>A0ABP9PQ59</accession>
<evidence type="ECO:0000259" key="2">
    <source>
        <dbReference type="Pfam" id="PF03050"/>
    </source>
</evidence>
<dbReference type="Proteomes" id="UP001499852">
    <property type="component" value="Unassembled WGS sequence"/>
</dbReference>
<dbReference type="Pfam" id="PF13007">
    <property type="entry name" value="LZ_Tnp_IS66"/>
    <property type="match status" value="1"/>
</dbReference>
<feature type="coiled-coil region" evidence="1">
    <location>
        <begin position="16"/>
        <end position="57"/>
    </location>
</feature>
<feature type="domain" description="Transposase TnpC homeodomain" evidence="3">
    <location>
        <begin position="47"/>
        <end position="130"/>
    </location>
</feature>
<name>A0ABP9PQ59_9BACT</name>
<keyword evidence="1" id="KW-0175">Coiled coil</keyword>
<evidence type="ECO:0000259" key="3">
    <source>
        <dbReference type="Pfam" id="PF13007"/>
    </source>
</evidence>
<protein>
    <submittedName>
        <fullName evidence="4">IS66-like element ISBthe6 family transposase</fullName>
    </submittedName>
</protein>
<evidence type="ECO:0000256" key="1">
    <source>
        <dbReference type="SAM" id="Coils"/>
    </source>
</evidence>
<feature type="domain" description="Transposase IS66 central" evidence="2">
    <location>
        <begin position="194"/>
        <end position="479"/>
    </location>
</feature>